<dbReference type="AlphaFoldDB" id="A0A376KQF0"/>
<sequence length="73" mass="8318">MFSPQSRLRHAVADTFAMVVYCSVVNMCIEVFPLRNELRTVFLFQIGSDSGEHLNCMAIRYVPRSVYARGTQS</sequence>
<reference evidence="8 9" key="1">
    <citation type="submission" date="2018-06" db="EMBL/GenBank/DDBJ databases">
        <authorList>
            <consortium name="Pathogen Informatics"/>
            <person name="Doyle S."/>
        </authorList>
    </citation>
    <scope>NUCLEOTIDE SEQUENCE [LARGE SCALE GENOMIC DNA]</scope>
    <source>
        <strain evidence="8 9">NCTC10418</strain>
    </source>
</reference>
<dbReference type="Pfam" id="PF06610">
    <property type="entry name" value="AlaE"/>
    <property type="match status" value="1"/>
</dbReference>
<keyword evidence="2" id="KW-1003">Cell membrane</keyword>
<evidence type="ECO:0000256" key="7">
    <source>
        <dbReference type="ARBA" id="ARBA00023136"/>
    </source>
</evidence>
<dbReference type="InterPro" id="IPR010574">
    <property type="entry name" value="Ala_export_AlaE"/>
</dbReference>
<keyword evidence="6" id="KW-1133">Transmembrane helix</keyword>
<evidence type="ECO:0000256" key="1">
    <source>
        <dbReference type="ARBA" id="ARBA00022448"/>
    </source>
</evidence>
<keyword evidence="3" id="KW-0997">Cell inner membrane</keyword>
<dbReference type="Proteomes" id="UP000255460">
    <property type="component" value="Unassembled WGS sequence"/>
</dbReference>
<dbReference type="EMBL" id="UFZQ01000001">
    <property type="protein sequence ID" value="STE84177.1"/>
    <property type="molecule type" value="Genomic_DNA"/>
</dbReference>
<evidence type="ECO:0000256" key="5">
    <source>
        <dbReference type="ARBA" id="ARBA00022970"/>
    </source>
</evidence>
<gene>
    <name evidence="8" type="primary">ygaW_2</name>
    <name evidence="8" type="ORF">NCTC10418_01857</name>
</gene>
<evidence type="ECO:0000256" key="6">
    <source>
        <dbReference type="ARBA" id="ARBA00022989"/>
    </source>
</evidence>
<keyword evidence="7" id="KW-0472">Membrane</keyword>
<protein>
    <submittedName>
        <fullName evidence="8">Inner membrane protein</fullName>
    </submittedName>
</protein>
<dbReference type="GO" id="GO:0016020">
    <property type="term" value="C:membrane"/>
    <property type="evidence" value="ECO:0007669"/>
    <property type="project" value="InterPro"/>
</dbReference>
<dbReference type="GO" id="GO:0034639">
    <property type="term" value="F:L-amino acid efflux transmembrane transporter activity"/>
    <property type="evidence" value="ECO:0007669"/>
    <property type="project" value="InterPro"/>
</dbReference>
<accession>A0A376KQF0</accession>
<name>A0A376KQF0_ECOLX</name>
<evidence type="ECO:0000313" key="9">
    <source>
        <dbReference type="Proteomes" id="UP000255460"/>
    </source>
</evidence>
<evidence type="ECO:0000256" key="3">
    <source>
        <dbReference type="ARBA" id="ARBA00022519"/>
    </source>
</evidence>
<evidence type="ECO:0000256" key="2">
    <source>
        <dbReference type="ARBA" id="ARBA00022475"/>
    </source>
</evidence>
<keyword evidence="4" id="KW-0812">Transmembrane</keyword>
<keyword evidence="5" id="KW-0029">Amino-acid transport</keyword>
<evidence type="ECO:0000256" key="4">
    <source>
        <dbReference type="ARBA" id="ARBA00022692"/>
    </source>
</evidence>
<keyword evidence="1" id="KW-0813">Transport</keyword>
<proteinExistence type="predicted"/>
<evidence type="ECO:0000313" key="8">
    <source>
        <dbReference type="EMBL" id="STE84177.1"/>
    </source>
</evidence>
<organism evidence="8 9">
    <name type="scientific">Escherichia coli</name>
    <dbReference type="NCBI Taxonomy" id="562"/>
    <lineage>
        <taxon>Bacteria</taxon>
        <taxon>Pseudomonadati</taxon>
        <taxon>Pseudomonadota</taxon>
        <taxon>Gammaproteobacteria</taxon>
        <taxon>Enterobacterales</taxon>
        <taxon>Enterobacteriaceae</taxon>
        <taxon>Escherichia</taxon>
    </lineage>
</organism>